<dbReference type="GO" id="GO:0030170">
    <property type="term" value="F:pyridoxal phosphate binding"/>
    <property type="evidence" value="ECO:0007669"/>
    <property type="project" value="UniProtKB-UniRule"/>
</dbReference>
<dbReference type="Proteomes" id="UP000319613">
    <property type="component" value="Unassembled WGS sequence"/>
</dbReference>
<comment type="catalytic activity">
    <reaction evidence="9">
        <text>(6R)-5,10-methylene-5,6,7,8-tetrahydrofolate + glycine + H2O = (6S)-5,6,7,8-tetrahydrofolate + L-serine</text>
        <dbReference type="Rhea" id="RHEA:15481"/>
        <dbReference type="ChEBI" id="CHEBI:15377"/>
        <dbReference type="ChEBI" id="CHEBI:15636"/>
        <dbReference type="ChEBI" id="CHEBI:33384"/>
        <dbReference type="ChEBI" id="CHEBI:57305"/>
        <dbReference type="ChEBI" id="CHEBI:57453"/>
        <dbReference type="EC" id="2.1.2.1"/>
    </reaction>
</comment>
<dbReference type="UniPathway" id="UPA00193"/>
<keyword evidence="9" id="KW-0028">Amino-acid biosynthesis</keyword>
<dbReference type="InterPro" id="IPR015421">
    <property type="entry name" value="PyrdxlP-dep_Trfase_major"/>
</dbReference>
<dbReference type="PROSITE" id="PS00096">
    <property type="entry name" value="SHMT"/>
    <property type="match status" value="1"/>
</dbReference>
<sequence length="416" mass="45605">MNYSNIQKQDPVLYGIIKEEEKRQKQGLELIASENYVSEAVLEAMGSILTNKYSEGYPGKRYYGGNEVIDKAETLAIERAKELFGAEHVNVQPLSGGPANIAVYFALLQPGDKVLGLSLDQGGHLTHGHPMNFSGKLFNIIPYTVNKETEQIDMDEVERIALAEKPKMIIAGFSAYSRTLDWKRFKEIADKIGAYTFADIAHISGLIAGKQLDSPVPYFDVVATTTHKTLRGPRGAIIMCKEQFASAIDKAVFPGVQGGPHDHINAAKAIAFAEALKPEYQTYTHQIILNAKRLASKLAEKGYKIVSGGTDNHLMLVDVFGSKGVTGKEAEKVLEHVGISVNKNMVPYDQRKPMDPSGIRLGTPALTTRGMKEDEMDTVADLIDSAIINRNDEAKLEEVKQAVIDFSLKFPVPGIA</sequence>
<keyword evidence="5 9" id="KW-0963">Cytoplasm</keyword>
<protein>
    <recommendedName>
        <fullName evidence="9">Serine hydroxymethyltransferase</fullName>
        <shortName evidence="9">SHMT</shortName>
        <shortName evidence="9">Serine methylase</shortName>
        <ecNumber evidence="9">2.1.2.1</ecNumber>
    </recommendedName>
</protein>
<comment type="pathway">
    <text evidence="9">One-carbon metabolism; tetrahydrofolate interconversion.</text>
</comment>
<dbReference type="SUPFAM" id="SSF53383">
    <property type="entry name" value="PLP-dependent transferases"/>
    <property type="match status" value="1"/>
</dbReference>
<dbReference type="FunFam" id="3.40.640.10:FF:000001">
    <property type="entry name" value="Serine hydroxymethyltransferase"/>
    <property type="match status" value="1"/>
</dbReference>
<dbReference type="AlphaFoldDB" id="A0A554JE58"/>
<feature type="site" description="Plays an important role in substrate specificity" evidence="9">
    <location>
        <position position="227"/>
    </location>
</feature>
<keyword evidence="8 9" id="KW-0663">Pyridoxal phosphate</keyword>
<comment type="subcellular location">
    <subcellularLocation>
        <location evidence="2 9">Cytoplasm</location>
    </subcellularLocation>
</comment>
<feature type="binding site" evidence="9">
    <location>
        <position position="242"/>
    </location>
    <ligand>
        <name>(6S)-5,6,7,8-tetrahydrofolate</name>
        <dbReference type="ChEBI" id="CHEBI:57453"/>
    </ligand>
</feature>
<dbReference type="Pfam" id="PF00464">
    <property type="entry name" value="SHMT"/>
    <property type="match status" value="1"/>
</dbReference>
<keyword evidence="12" id="KW-0489">Methyltransferase</keyword>
<dbReference type="PIRSF" id="PIRSF000412">
    <property type="entry name" value="SHMT"/>
    <property type="match status" value="1"/>
</dbReference>
<dbReference type="PANTHER" id="PTHR11680">
    <property type="entry name" value="SERINE HYDROXYMETHYLTRANSFERASE"/>
    <property type="match status" value="1"/>
</dbReference>
<evidence type="ECO:0000256" key="7">
    <source>
        <dbReference type="ARBA" id="ARBA00022679"/>
    </source>
</evidence>
<evidence type="ECO:0000256" key="2">
    <source>
        <dbReference type="ARBA" id="ARBA00004496"/>
    </source>
</evidence>
<dbReference type="NCBIfam" id="NF000586">
    <property type="entry name" value="PRK00011.1"/>
    <property type="match status" value="1"/>
</dbReference>
<evidence type="ECO:0000256" key="5">
    <source>
        <dbReference type="ARBA" id="ARBA00022490"/>
    </source>
</evidence>
<evidence type="ECO:0000259" key="11">
    <source>
        <dbReference type="Pfam" id="PF00464"/>
    </source>
</evidence>
<reference evidence="12 13" key="1">
    <citation type="submission" date="2017-07" db="EMBL/GenBank/DDBJ databases">
        <title>Mechanisms for carbon and nitrogen cycling indicate functional differentiation within the Candidate Phyla Radiation.</title>
        <authorList>
            <person name="Danczak R.E."/>
            <person name="Johnston M.D."/>
            <person name="Kenah C."/>
            <person name="Slattery M."/>
            <person name="Wrighton K.C."/>
            <person name="Wilkins M.J."/>
        </authorList>
    </citation>
    <scope>NUCLEOTIDE SEQUENCE [LARGE SCALE GENOMIC DNA]</scope>
    <source>
        <strain evidence="12">Gr01-1014_77</strain>
    </source>
</reference>
<dbReference type="CDD" id="cd00378">
    <property type="entry name" value="SHMT"/>
    <property type="match status" value="1"/>
</dbReference>
<dbReference type="GO" id="GO:0005829">
    <property type="term" value="C:cytosol"/>
    <property type="evidence" value="ECO:0007669"/>
    <property type="project" value="TreeGrafter"/>
</dbReference>
<dbReference type="GO" id="GO:0019264">
    <property type="term" value="P:glycine biosynthetic process from serine"/>
    <property type="evidence" value="ECO:0007669"/>
    <property type="project" value="UniProtKB-UniRule"/>
</dbReference>
<comment type="cofactor">
    <cofactor evidence="1 9 10">
        <name>pyridoxal 5'-phosphate</name>
        <dbReference type="ChEBI" id="CHEBI:597326"/>
    </cofactor>
</comment>
<dbReference type="EC" id="2.1.2.1" evidence="9"/>
<organism evidence="12 13">
    <name type="scientific">Candidatus Doudnabacteria bacterium Gr01-1014_77</name>
    <dbReference type="NCBI Taxonomy" id="2017133"/>
    <lineage>
        <taxon>Bacteria</taxon>
        <taxon>Candidatus Doudnaibacteriota</taxon>
    </lineage>
</organism>
<dbReference type="GO" id="GO:0004372">
    <property type="term" value="F:glycine hydroxymethyltransferase activity"/>
    <property type="evidence" value="ECO:0007669"/>
    <property type="project" value="UniProtKB-UniRule"/>
</dbReference>
<evidence type="ECO:0000256" key="9">
    <source>
        <dbReference type="HAMAP-Rule" id="MF_00051"/>
    </source>
</evidence>
<comment type="caution">
    <text evidence="12">The sequence shown here is derived from an EMBL/GenBank/DDBJ whole genome shotgun (WGS) entry which is preliminary data.</text>
</comment>
<dbReference type="InterPro" id="IPR049943">
    <property type="entry name" value="Ser_HO-MeTrfase-like"/>
</dbReference>
<comment type="similarity">
    <text evidence="3 9">Belongs to the SHMT family.</text>
</comment>
<dbReference type="InterPro" id="IPR039429">
    <property type="entry name" value="SHMT-like_dom"/>
</dbReference>
<feature type="modified residue" description="N6-(pyridoxal phosphate)lysine" evidence="9 10">
    <location>
        <position position="228"/>
    </location>
</feature>
<comment type="subunit">
    <text evidence="4 9">Homodimer.</text>
</comment>
<dbReference type="GO" id="GO:0008168">
    <property type="term" value="F:methyltransferase activity"/>
    <property type="evidence" value="ECO:0007669"/>
    <property type="project" value="UniProtKB-KW"/>
</dbReference>
<feature type="binding site" evidence="9">
    <location>
        <position position="119"/>
    </location>
    <ligand>
        <name>(6S)-5,6,7,8-tetrahydrofolate</name>
        <dbReference type="ChEBI" id="CHEBI:57453"/>
    </ligand>
</feature>
<evidence type="ECO:0000256" key="4">
    <source>
        <dbReference type="ARBA" id="ARBA00011738"/>
    </source>
</evidence>
<dbReference type="HAMAP" id="MF_00051">
    <property type="entry name" value="SHMT"/>
    <property type="match status" value="1"/>
</dbReference>
<comment type="caution">
    <text evidence="9">Lacks conserved residue(s) required for the propagation of feature annotation.</text>
</comment>
<dbReference type="GO" id="GO:0032259">
    <property type="term" value="P:methylation"/>
    <property type="evidence" value="ECO:0007669"/>
    <property type="project" value="UniProtKB-KW"/>
</dbReference>
<evidence type="ECO:0000256" key="6">
    <source>
        <dbReference type="ARBA" id="ARBA00022563"/>
    </source>
</evidence>
<evidence type="ECO:0000256" key="10">
    <source>
        <dbReference type="PIRSR" id="PIRSR000412-50"/>
    </source>
</evidence>
<dbReference type="InterPro" id="IPR015422">
    <property type="entry name" value="PyrdxlP-dep_Trfase_small"/>
</dbReference>
<dbReference type="InterPro" id="IPR015424">
    <property type="entry name" value="PyrdxlP-dep_Trfase"/>
</dbReference>
<dbReference type="InterPro" id="IPR019798">
    <property type="entry name" value="Ser_HO-MeTrfase_PLP_BS"/>
</dbReference>
<feature type="domain" description="Serine hydroxymethyltransferase-like" evidence="11">
    <location>
        <begin position="7"/>
        <end position="383"/>
    </location>
</feature>
<feature type="binding site" evidence="9">
    <location>
        <begin position="123"/>
        <end position="125"/>
    </location>
    <ligand>
        <name>(6S)-5,6,7,8-tetrahydrofolate</name>
        <dbReference type="ChEBI" id="CHEBI:57453"/>
    </ligand>
</feature>
<evidence type="ECO:0000313" key="12">
    <source>
        <dbReference type="EMBL" id="TSC66574.1"/>
    </source>
</evidence>
<accession>A0A554JE58</accession>
<comment type="function">
    <text evidence="9">Catalyzes the reversible interconversion of serine and glycine with tetrahydrofolate (THF) serving as the one-carbon carrier. This reaction serves as the major source of one-carbon groups required for the biosynthesis of purines, thymidylate, methionine, and other important biomolecules. Also exhibits THF-independent aldolase activity toward beta-hydroxyamino acids, producing glycine and aldehydes, via a retro-aldol mechanism.</text>
</comment>
<dbReference type="EMBL" id="VMFF01000003">
    <property type="protein sequence ID" value="TSC66574.1"/>
    <property type="molecule type" value="Genomic_DNA"/>
</dbReference>
<dbReference type="PANTHER" id="PTHR11680:SF35">
    <property type="entry name" value="SERINE HYDROXYMETHYLTRANSFERASE 1"/>
    <property type="match status" value="1"/>
</dbReference>
<comment type="pathway">
    <text evidence="9">Amino-acid biosynthesis; glycine biosynthesis; glycine from L-serine: step 1/1.</text>
</comment>
<dbReference type="Gene3D" id="3.90.1150.10">
    <property type="entry name" value="Aspartate Aminotransferase, domain 1"/>
    <property type="match status" value="1"/>
</dbReference>
<name>A0A554JE58_9BACT</name>
<proteinExistence type="inferred from homology"/>
<dbReference type="Gene3D" id="3.40.640.10">
    <property type="entry name" value="Type I PLP-dependent aspartate aminotransferase-like (Major domain)"/>
    <property type="match status" value="1"/>
</dbReference>
<gene>
    <name evidence="9" type="primary">glyA</name>
    <name evidence="12" type="ORF">G01um101477_46</name>
</gene>
<dbReference type="GO" id="GO:0035999">
    <property type="term" value="P:tetrahydrofolate interconversion"/>
    <property type="evidence" value="ECO:0007669"/>
    <property type="project" value="UniProtKB-UniRule"/>
</dbReference>
<keyword evidence="7 9" id="KW-0808">Transferase</keyword>
<keyword evidence="6 9" id="KW-0554">One-carbon metabolism</keyword>
<evidence type="ECO:0000256" key="1">
    <source>
        <dbReference type="ARBA" id="ARBA00001933"/>
    </source>
</evidence>
<evidence type="ECO:0000313" key="13">
    <source>
        <dbReference type="Proteomes" id="UP000319613"/>
    </source>
</evidence>
<dbReference type="UniPathway" id="UPA00288">
    <property type="reaction ID" value="UER01023"/>
</dbReference>
<evidence type="ECO:0000256" key="3">
    <source>
        <dbReference type="ARBA" id="ARBA00006376"/>
    </source>
</evidence>
<evidence type="ECO:0000256" key="8">
    <source>
        <dbReference type="ARBA" id="ARBA00022898"/>
    </source>
</evidence>
<dbReference type="InterPro" id="IPR001085">
    <property type="entry name" value="Ser_HO-MeTrfase"/>
</dbReference>